<feature type="transmembrane region" description="Helical" evidence="1">
    <location>
        <begin position="63"/>
        <end position="88"/>
    </location>
</feature>
<keyword evidence="1" id="KW-1133">Transmembrane helix</keyword>
<keyword evidence="1" id="KW-0472">Membrane</keyword>
<accession>A0A5E4VF84</accession>
<evidence type="ECO:0000256" key="1">
    <source>
        <dbReference type="SAM" id="Phobius"/>
    </source>
</evidence>
<evidence type="ECO:0000313" key="2">
    <source>
        <dbReference type="EMBL" id="VVE09675.1"/>
    </source>
</evidence>
<reference evidence="2 3" key="1">
    <citation type="submission" date="2019-08" db="EMBL/GenBank/DDBJ databases">
        <authorList>
            <person name="Peeters C."/>
        </authorList>
    </citation>
    <scope>NUCLEOTIDE SEQUENCE [LARGE SCALE GENOMIC DNA]</scope>
    <source>
        <strain evidence="2 3">LMG 31115</strain>
    </source>
</reference>
<dbReference type="EMBL" id="CABPSI010000003">
    <property type="protein sequence ID" value="VVE09675.1"/>
    <property type="molecule type" value="Genomic_DNA"/>
</dbReference>
<feature type="transmembrane region" description="Helical" evidence="1">
    <location>
        <begin position="231"/>
        <end position="257"/>
    </location>
</feature>
<name>A0A5E4VF84_9BURK</name>
<feature type="transmembrane region" description="Helical" evidence="1">
    <location>
        <begin position="149"/>
        <end position="172"/>
    </location>
</feature>
<dbReference type="Proteomes" id="UP000333828">
    <property type="component" value="Unassembled WGS sequence"/>
</dbReference>
<organism evidence="2 3">
    <name type="scientific">Pandoraea iniqua</name>
    <dbReference type="NCBI Taxonomy" id="2508288"/>
    <lineage>
        <taxon>Bacteria</taxon>
        <taxon>Pseudomonadati</taxon>
        <taxon>Pseudomonadota</taxon>
        <taxon>Betaproteobacteria</taxon>
        <taxon>Burkholderiales</taxon>
        <taxon>Burkholderiaceae</taxon>
        <taxon>Pandoraea</taxon>
    </lineage>
</organism>
<feature type="transmembrane region" description="Helical" evidence="1">
    <location>
        <begin position="193"/>
        <end position="225"/>
    </location>
</feature>
<dbReference type="RefSeq" id="WP_150684374.1">
    <property type="nucleotide sequence ID" value="NZ_CABPSI010000003.1"/>
</dbReference>
<feature type="transmembrane region" description="Helical" evidence="1">
    <location>
        <begin position="25"/>
        <end position="43"/>
    </location>
</feature>
<keyword evidence="1" id="KW-0812">Transmembrane</keyword>
<dbReference type="AlphaFoldDB" id="A0A5E4VF84"/>
<feature type="transmembrane region" description="Helical" evidence="1">
    <location>
        <begin position="108"/>
        <end position="137"/>
    </location>
</feature>
<protein>
    <recommendedName>
        <fullName evidence="4">Glycerophosphoryl diester phosphodiesterase membrane domain-containing protein</fullName>
    </recommendedName>
</protein>
<evidence type="ECO:0008006" key="4">
    <source>
        <dbReference type="Google" id="ProtNLM"/>
    </source>
</evidence>
<keyword evidence="3" id="KW-1185">Reference proteome</keyword>
<evidence type="ECO:0000313" key="3">
    <source>
        <dbReference type="Proteomes" id="UP000333828"/>
    </source>
</evidence>
<proteinExistence type="predicted"/>
<sequence length="275" mass="30015">MEPITFKQCFKGAWRDGFDALRSRPLLSITIAVVMLVATALNASVKQLMLMTTQSGGSPGLRLVLGALAVLLTLVILFSFAVLAVHVYRHTILGADAARQTPWYGRDLWRYIWAAIQVGLVLSVMLTLALLVAVFALRAASLSDSRPAMATFTALLLCALVFFMVRISLIFGQVSVGRAKRWRAAWDDTRGHFWVMLGTGIVTVLPLIGVGLLLTIAFGLLLHVMPGVTTVLLGALILQTLVTVAYIAVGTSLHGWFYRRYADRMLALDDTPDDV</sequence>
<gene>
    <name evidence="2" type="ORF">PIN31115_02549</name>
</gene>